<dbReference type="SMART" id="SM00503">
    <property type="entry name" value="SynN"/>
    <property type="match status" value="1"/>
</dbReference>
<dbReference type="CDD" id="cd15848">
    <property type="entry name" value="SNARE_syntaxin1-like"/>
    <property type="match status" value="1"/>
</dbReference>
<evidence type="ECO:0000313" key="10">
    <source>
        <dbReference type="Proteomes" id="UP001237642"/>
    </source>
</evidence>
<dbReference type="AlphaFoldDB" id="A0AAD8H9T0"/>
<dbReference type="FunFam" id="1.20.58.70:FF:000003">
    <property type="entry name" value="Qa-SNARE, Sso1/Syntaxin1-type, SYP12A-group"/>
    <property type="match status" value="1"/>
</dbReference>
<keyword evidence="7" id="KW-1133">Transmembrane helix</keyword>
<protein>
    <submittedName>
        <fullName evidence="9">t-SNARE coiled-coil homology domain-containing protein</fullName>
    </submittedName>
</protein>
<keyword evidence="5 6" id="KW-0175">Coiled coil</keyword>
<dbReference type="InterPro" id="IPR006011">
    <property type="entry name" value="Syntaxin_N"/>
</dbReference>
<sequence length="300" mass="34253">MNDLMSKSFLSYVELKKQARMDDDLQSSKDLEKGQLSPRDEDNLSAFFQEVEAIKKAMTEISNLLLDLQNLNQEAKSTHRAKLLRGIRDRMDSDVLSVLQVAKIVKLRLESLDKSNAANRKIFVAFKEGSAVDRTRCVVTNGLRVKLREIMNDFQALREKIMLDYKEYLKRKYYNANGEAPSEEVIEKMVSGSGNVQMFAGKTELYMENKERHEAALDIQRSLNKLHQVFLDMAVLVEAQGEKIDDIEHNVATAGSYIGGGTNSLFYAKQMKKKHNRWVYCVWILVAIILLVCIISALYS</sequence>
<reference evidence="9" key="1">
    <citation type="submission" date="2023-02" db="EMBL/GenBank/DDBJ databases">
        <title>Genome of toxic invasive species Heracleum sosnowskyi carries increased number of genes despite the absence of recent whole-genome duplications.</title>
        <authorList>
            <person name="Schelkunov M."/>
            <person name="Shtratnikova V."/>
            <person name="Makarenko M."/>
            <person name="Klepikova A."/>
            <person name="Omelchenko D."/>
            <person name="Novikova G."/>
            <person name="Obukhova E."/>
            <person name="Bogdanov V."/>
            <person name="Penin A."/>
            <person name="Logacheva M."/>
        </authorList>
    </citation>
    <scope>NUCLEOTIDE SEQUENCE</scope>
    <source>
        <strain evidence="9">Hsosn_3</strain>
        <tissue evidence="9">Leaf</tissue>
    </source>
</reference>
<organism evidence="9 10">
    <name type="scientific">Heracleum sosnowskyi</name>
    <dbReference type="NCBI Taxonomy" id="360622"/>
    <lineage>
        <taxon>Eukaryota</taxon>
        <taxon>Viridiplantae</taxon>
        <taxon>Streptophyta</taxon>
        <taxon>Embryophyta</taxon>
        <taxon>Tracheophyta</taxon>
        <taxon>Spermatophyta</taxon>
        <taxon>Magnoliopsida</taxon>
        <taxon>eudicotyledons</taxon>
        <taxon>Gunneridae</taxon>
        <taxon>Pentapetalae</taxon>
        <taxon>asterids</taxon>
        <taxon>campanulids</taxon>
        <taxon>Apiales</taxon>
        <taxon>Apiaceae</taxon>
        <taxon>Apioideae</taxon>
        <taxon>apioid superclade</taxon>
        <taxon>Tordylieae</taxon>
        <taxon>Tordyliinae</taxon>
        <taxon>Heracleum</taxon>
    </lineage>
</organism>
<dbReference type="GO" id="GO:0048278">
    <property type="term" value="P:vesicle docking"/>
    <property type="evidence" value="ECO:0007669"/>
    <property type="project" value="TreeGrafter"/>
</dbReference>
<dbReference type="Pfam" id="PF05739">
    <property type="entry name" value="SNARE"/>
    <property type="match status" value="1"/>
</dbReference>
<gene>
    <name evidence="9" type="ORF">POM88_039121</name>
</gene>
<feature type="coiled-coil region" evidence="6">
    <location>
        <begin position="54"/>
        <end position="81"/>
    </location>
</feature>
<comment type="similarity">
    <text evidence="1">Belongs to the syntaxin family.</text>
</comment>
<proteinExistence type="inferred from homology"/>
<evidence type="ECO:0000256" key="1">
    <source>
        <dbReference type="ARBA" id="ARBA00009063"/>
    </source>
</evidence>
<dbReference type="Gene3D" id="1.20.58.70">
    <property type="match status" value="1"/>
</dbReference>
<evidence type="ECO:0000256" key="4">
    <source>
        <dbReference type="ARBA" id="ARBA00022990"/>
    </source>
</evidence>
<dbReference type="Pfam" id="PF00804">
    <property type="entry name" value="Syntaxin"/>
    <property type="match status" value="1"/>
</dbReference>
<dbReference type="InterPro" id="IPR045242">
    <property type="entry name" value="Syntaxin"/>
</dbReference>
<evidence type="ECO:0000256" key="2">
    <source>
        <dbReference type="ARBA" id="ARBA00022448"/>
    </source>
</evidence>
<dbReference type="GO" id="GO:0000149">
    <property type="term" value="F:SNARE binding"/>
    <property type="evidence" value="ECO:0007669"/>
    <property type="project" value="TreeGrafter"/>
</dbReference>
<comment type="caution">
    <text evidence="9">The sequence shown here is derived from an EMBL/GenBank/DDBJ whole genome shotgun (WGS) entry which is preliminary data.</text>
</comment>
<evidence type="ECO:0000256" key="6">
    <source>
        <dbReference type="SAM" id="Coils"/>
    </source>
</evidence>
<evidence type="ECO:0000313" key="9">
    <source>
        <dbReference type="EMBL" id="KAK1363560.1"/>
    </source>
</evidence>
<evidence type="ECO:0000256" key="5">
    <source>
        <dbReference type="ARBA" id="ARBA00023054"/>
    </source>
</evidence>
<name>A0AAD8H9T0_9APIA</name>
<dbReference type="GO" id="GO:0005886">
    <property type="term" value="C:plasma membrane"/>
    <property type="evidence" value="ECO:0007669"/>
    <property type="project" value="TreeGrafter"/>
</dbReference>
<dbReference type="Gene3D" id="1.20.5.110">
    <property type="match status" value="1"/>
</dbReference>
<reference evidence="9" key="2">
    <citation type="submission" date="2023-05" db="EMBL/GenBank/DDBJ databases">
        <authorList>
            <person name="Schelkunov M.I."/>
        </authorList>
    </citation>
    <scope>NUCLEOTIDE SEQUENCE</scope>
    <source>
        <strain evidence="9">Hsosn_3</strain>
        <tissue evidence="9">Leaf</tissue>
    </source>
</reference>
<dbReference type="GO" id="GO:0031201">
    <property type="term" value="C:SNARE complex"/>
    <property type="evidence" value="ECO:0007669"/>
    <property type="project" value="TreeGrafter"/>
</dbReference>
<keyword evidence="2" id="KW-0813">Transport</keyword>
<evidence type="ECO:0000256" key="7">
    <source>
        <dbReference type="SAM" id="Phobius"/>
    </source>
</evidence>
<feature type="domain" description="T-SNARE coiled-coil homology" evidence="8">
    <location>
        <begin position="206"/>
        <end position="268"/>
    </location>
</feature>
<dbReference type="SMART" id="SM00397">
    <property type="entry name" value="t_SNARE"/>
    <property type="match status" value="1"/>
</dbReference>
<keyword evidence="7" id="KW-0812">Transmembrane</keyword>
<keyword evidence="10" id="KW-1185">Reference proteome</keyword>
<keyword evidence="7" id="KW-0472">Membrane</keyword>
<dbReference type="PROSITE" id="PS50192">
    <property type="entry name" value="T_SNARE"/>
    <property type="match status" value="1"/>
</dbReference>
<dbReference type="PANTHER" id="PTHR19957">
    <property type="entry name" value="SYNTAXIN"/>
    <property type="match status" value="1"/>
</dbReference>
<dbReference type="Proteomes" id="UP001237642">
    <property type="component" value="Unassembled WGS sequence"/>
</dbReference>
<dbReference type="SUPFAM" id="SSF47661">
    <property type="entry name" value="t-snare proteins"/>
    <property type="match status" value="1"/>
</dbReference>
<dbReference type="EMBL" id="JAUIZM010000009">
    <property type="protein sequence ID" value="KAK1363560.1"/>
    <property type="molecule type" value="Genomic_DNA"/>
</dbReference>
<dbReference type="GO" id="GO:0006886">
    <property type="term" value="P:intracellular protein transport"/>
    <property type="evidence" value="ECO:0007669"/>
    <property type="project" value="TreeGrafter"/>
</dbReference>
<keyword evidence="4" id="KW-0007">Acetylation</keyword>
<dbReference type="FunFam" id="1.20.5.110:FF:000008">
    <property type="entry name" value="Syntaxin 132"/>
    <property type="match status" value="1"/>
</dbReference>
<dbReference type="GO" id="GO:0006906">
    <property type="term" value="P:vesicle fusion"/>
    <property type="evidence" value="ECO:0007669"/>
    <property type="project" value="TreeGrafter"/>
</dbReference>
<dbReference type="GO" id="GO:0005484">
    <property type="term" value="F:SNAP receptor activity"/>
    <property type="evidence" value="ECO:0007669"/>
    <property type="project" value="TreeGrafter"/>
</dbReference>
<dbReference type="InterPro" id="IPR000727">
    <property type="entry name" value="T_SNARE_dom"/>
</dbReference>
<dbReference type="InterPro" id="IPR010989">
    <property type="entry name" value="SNARE"/>
</dbReference>
<accession>A0AAD8H9T0</accession>
<dbReference type="GO" id="GO:0012505">
    <property type="term" value="C:endomembrane system"/>
    <property type="evidence" value="ECO:0007669"/>
    <property type="project" value="TreeGrafter"/>
</dbReference>
<feature type="transmembrane region" description="Helical" evidence="7">
    <location>
        <begin position="278"/>
        <end position="299"/>
    </location>
</feature>
<evidence type="ECO:0000256" key="3">
    <source>
        <dbReference type="ARBA" id="ARBA00022927"/>
    </source>
</evidence>
<dbReference type="CDD" id="cd00179">
    <property type="entry name" value="SynN"/>
    <property type="match status" value="1"/>
</dbReference>
<dbReference type="PANTHER" id="PTHR19957:SF123">
    <property type="entry name" value="SYNTAXIN-112"/>
    <property type="match status" value="1"/>
</dbReference>
<dbReference type="GO" id="GO:0006887">
    <property type="term" value="P:exocytosis"/>
    <property type="evidence" value="ECO:0007669"/>
    <property type="project" value="TreeGrafter"/>
</dbReference>
<keyword evidence="3" id="KW-0653">Protein transport</keyword>
<evidence type="ECO:0000259" key="8">
    <source>
        <dbReference type="PROSITE" id="PS50192"/>
    </source>
</evidence>